<dbReference type="EMBL" id="CADCWM010000032">
    <property type="protein sequence ID" value="CAA9542045.1"/>
    <property type="molecule type" value="Genomic_DNA"/>
</dbReference>
<feature type="non-terminal residue" evidence="1">
    <location>
        <position position="21"/>
    </location>
</feature>
<name>A0A6J4U6C9_9BACT</name>
<protein>
    <submittedName>
        <fullName evidence="1">Uncharacterized protein</fullName>
    </submittedName>
</protein>
<proteinExistence type="predicted"/>
<gene>
    <name evidence="1" type="ORF">AVDCRST_MAG88-93</name>
</gene>
<accession>A0A6J4U6C9</accession>
<evidence type="ECO:0000313" key="1">
    <source>
        <dbReference type="EMBL" id="CAA9542045.1"/>
    </source>
</evidence>
<reference evidence="1" key="1">
    <citation type="submission" date="2020-02" db="EMBL/GenBank/DDBJ databases">
        <authorList>
            <person name="Meier V. D."/>
        </authorList>
    </citation>
    <scope>NUCLEOTIDE SEQUENCE</scope>
    <source>
        <strain evidence="1">AVDCRST_MAG88</strain>
    </source>
</reference>
<organism evidence="1">
    <name type="scientific">uncultured Thermomicrobiales bacterium</name>
    <dbReference type="NCBI Taxonomy" id="1645740"/>
    <lineage>
        <taxon>Bacteria</taxon>
        <taxon>Pseudomonadati</taxon>
        <taxon>Thermomicrobiota</taxon>
        <taxon>Thermomicrobia</taxon>
        <taxon>Thermomicrobiales</taxon>
        <taxon>environmental samples</taxon>
    </lineage>
</organism>
<dbReference type="AlphaFoldDB" id="A0A6J4U6C9"/>
<sequence>MTRMAANYPQSLPWALEALER</sequence>